<protein>
    <submittedName>
        <fullName evidence="6">Aminotransferase class-III</fullName>
    </submittedName>
</protein>
<dbReference type="EMBL" id="CP002902">
    <property type="protein sequence ID" value="AEJ44866.1"/>
    <property type="molecule type" value="Genomic_DNA"/>
</dbReference>
<evidence type="ECO:0000256" key="2">
    <source>
        <dbReference type="ARBA" id="ARBA00022576"/>
    </source>
</evidence>
<evidence type="ECO:0000313" key="7">
    <source>
        <dbReference type="Proteomes" id="UP000000292"/>
    </source>
</evidence>
<dbReference type="AlphaFoldDB" id="F8IKV0"/>
<dbReference type="GO" id="GO:0008483">
    <property type="term" value="F:transaminase activity"/>
    <property type="evidence" value="ECO:0007669"/>
    <property type="project" value="UniProtKB-KW"/>
</dbReference>
<dbReference type="PIRSF" id="PIRSF000521">
    <property type="entry name" value="Transaminase_4ab_Lys_Orn"/>
    <property type="match status" value="1"/>
</dbReference>
<dbReference type="KEGG" id="aad:TC41_2977"/>
<evidence type="ECO:0000256" key="5">
    <source>
        <dbReference type="RuleBase" id="RU003560"/>
    </source>
</evidence>
<proteinExistence type="inferred from homology"/>
<sequence>MPMAVDKGLVGAGASAWLEKDRRYVWHGMVTHEAARHPMAVVGGEGAYVLDAEGRRYLDAMSGLWCVNLGYSRKELAEAAYRQMTEMPYYPLTHTHMPAIELAERLSTWLGAEYRIFFSNSGSEANEVAFKIARQYHAQRGEPHRWKVVSRYRAYHGNTMGALAASGQFDRKFRYEPLAPGFVHVPPPDCYRCPFGKEPSTCAMECAQYVDDVMRWEVDETVAAVIAEPVITGGGVLVPPDGYLPKLREICDRHGALLIVDEVICGFGRTGAPFGHQRYDVRPDIVTMAKGITSGYLPLAATAVRAELFEEAFARDEAYTHLRHVNTFGGHPASCAVGLATLDIMERENMVDRARILGDLLAAELKRLQGLPHVGDIRTFGLLAGVELVEDAATRAPLAPELVGRVVAACRQRGVIVGKNGDTTPGGNNVVTLCPPFVVSEAEVQRIVDVLGEAILALS</sequence>
<keyword evidence="2 6" id="KW-0032">Aminotransferase</keyword>
<dbReference type="NCBIfam" id="NF005812">
    <property type="entry name" value="PRK07678.1"/>
    <property type="match status" value="1"/>
</dbReference>
<dbReference type="Proteomes" id="UP000000292">
    <property type="component" value="Chromosome"/>
</dbReference>
<dbReference type="PATRIC" id="fig|1048834.4.peg.2828"/>
<evidence type="ECO:0000313" key="6">
    <source>
        <dbReference type="EMBL" id="AEJ44866.1"/>
    </source>
</evidence>
<dbReference type="InterPro" id="IPR015421">
    <property type="entry name" value="PyrdxlP-dep_Trfase_major"/>
</dbReference>
<dbReference type="HOGENOM" id="CLU_016922_4_0_9"/>
<dbReference type="Pfam" id="PF00202">
    <property type="entry name" value="Aminotran_3"/>
    <property type="match status" value="1"/>
</dbReference>
<dbReference type="Gene3D" id="3.40.640.10">
    <property type="entry name" value="Type I PLP-dependent aspartate aminotransferase-like (Major domain)"/>
    <property type="match status" value="1"/>
</dbReference>
<organism evidence="6 7">
    <name type="scientific">Alicyclobacillus acidocaldarius (strain Tc-4-1)</name>
    <name type="common">Bacillus acidocaldarius</name>
    <dbReference type="NCBI Taxonomy" id="1048834"/>
    <lineage>
        <taxon>Bacteria</taxon>
        <taxon>Bacillati</taxon>
        <taxon>Bacillota</taxon>
        <taxon>Bacilli</taxon>
        <taxon>Bacillales</taxon>
        <taxon>Alicyclobacillaceae</taxon>
        <taxon>Alicyclobacillus</taxon>
    </lineage>
</organism>
<accession>F8IKV0</accession>
<dbReference type="PANTHER" id="PTHR43094">
    <property type="entry name" value="AMINOTRANSFERASE"/>
    <property type="match status" value="1"/>
</dbReference>
<name>F8IKV0_ALIAT</name>
<dbReference type="eggNOG" id="COG0161">
    <property type="taxonomic scope" value="Bacteria"/>
</dbReference>
<dbReference type="PROSITE" id="PS00600">
    <property type="entry name" value="AA_TRANSFER_CLASS_3"/>
    <property type="match status" value="1"/>
</dbReference>
<reference evidence="6 7" key="1">
    <citation type="journal article" date="2011" name="J. Bacteriol.">
        <title>Complete Genome Sequence of Alicyclobacillus acidocaldarius Strain Tc-4-1.</title>
        <authorList>
            <person name="Chen Y."/>
            <person name="He Y."/>
            <person name="Zhang B."/>
            <person name="Yang J."/>
            <person name="Li W."/>
            <person name="Dong Z."/>
            <person name="Hu S."/>
        </authorList>
    </citation>
    <scope>NUCLEOTIDE SEQUENCE [LARGE SCALE GENOMIC DNA]</scope>
    <source>
        <strain evidence="6 7">Tc-4-1</strain>
    </source>
</reference>
<dbReference type="RefSeq" id="WP_014465687.1">
    <property type="nucleotide sequence ID" value="NC_017167.1"/>
</dbReference>
<keyword evidence="3 6" id="KW-0808">Transferase</keyword>
<dbReference type="GO" id="GO:0030170">
    <property type="term" value="F:pyridoxal phosphate binding"/>
    <property type="evidence" value="ECO:0007669"/>
    <property type="project" value="InterPro"/>
</dbReference>
<dbReference type="InterPro" id="IPR005814">
    <property type="entry name" value="Aminotrans_3"/>
</dbReference>
<dbReference type="FunFam" id="3.40.640.10:FF:000014">
    <property type="entry name" value="Adenosylmethionine-8-amino-7-oxononanoate aminotransferase, probable"/>
    <property type="match status" value="1"/>
</dbReference>
<evidence type="ECO:0000256" key="3">
    <source>
        <dbReference type="ARBA" id="ARBA00022679"/>
    </source>
</evidence>
<dbReference type="PANTHER" id="PTHR43094:SF1">
    <property type="entry name" value="AMINOTRANSFERASE CLASS-III"/>
    <property type="match status" value="1"/>
</dbReference>
<evidence type="ECO:0000256" key="4">
    <source>
        <dbReference type="ARBA" id="ARBA00022898"/>
    </source>
</evidence>
<dbReference type="SUPFAM" id="SSF53383">
    <property type="entry name" value="PLP-dependent transferases"/>
    <property type="match status" value="1"/>
</dbReference>
<dbReference type="InterPro" id="IPR015424">
    <property type="entry name" value="PyrdxlP-dep_Trfase"/>
</dbReference>
<comment type="similarity">
    <text evidence="1 5">Belongs to the class-III pyridoxal-phosphate-dependent aminotransferase family.</text>
</comment>
<gene>
    <name evidence="6" type="ordered locus">TC41_2977</name>
</gene>
<dbReference type="InterPro" id="IPR049704">
    <property type="entry name" value="Aminotrans_3_PPA_site"/>
</dbReference>
<dbReference type="Gene3D" id="3.90.1150.10">
    <property type="entry name" value="Aspartate Aminotransferase, domain 1"/>
    <property type="match status" value="1"/>
</dbReference>
<dbReference type="CDD" id="cd00610">
    <property type="entry name" value="OAT_like"/>
    <property type="match status" value="1"/>
</dbReference>
<dbReference type="InterPro" id="IPR015422">
    <property type="entry name" value="PyrdxlP-dep_Trfase_small"/>
</dbReference>
<keyword evidence="4 5" id="KW-0663">Pyridoxal phosphate</keyword>
<dbReference type="STRING" id="1048834.TC41_2977"/>
<reference evidence="7" key="2">
    <citation type="submission" date="2011-06" db="EMBL/GenBank/DDBJ databases">
        <title>The complete genome sequence of Alicyclobacillus acidocaldarius sp. Tc-4-1.</title>
        <authorList>
            <person name="Chen Y."/>
            <person name="He Y."/>
            <person name="Dong Z."/>
            <person name="Hu S."/>
        </authorList>
    </citation>
    <scope>NUCLEOTIDE SEQUENCE [LARGE SCALE GENOMIC DNA]</scope>
    <source>
        <strain evidence="7">Tc-4-1</strain>
    </source>
</reference>
<evidence type="ECO:0000256" key="1">
    <source>
        <dbReference type="ARBA" id="ARBA00008954"/>
    </source>
</evidence>